<evidence type="ECO:0000256" key="5">
    <source>
        <dbReference type="SAM" id="Coils"/>
    </source>
</evidence>
<accession>A0AAD7XS34</accession>
<dbReference type="PANTHER" id="PTHR47174">
    <property type="entry name" value="BRIDGING INTEGRATOR 3"/>
    <property type="match status" value="1"/>
</dbReference>
<dbReference type="Pfam" id="PF00397">
    <property type="entry name" value="WW"/>
    <property type="match status" value="1"/>
</dbReference>
<evidence type="ECO:0000259" key="7">
    <source>
        <dbReference type="PROSITE" id="PS50020"/>
    </source>
</evidence>
<feature type="domain" description="SH3" evidence="6">
    <location>
        <begin position="58"/>
        <end position="119"/>
    </location>
</feature>
<dbReference type="Proteomes" id="UP001230188">
    <property type="component" value="Unassembled WGS sequence"/>
</dbReference>
<evidence type="ECO:0008006" key="10">
    <source>
        <dbReference type="Google" id="ProtNLM"/>
    </source>
</evidence>
<dbReference type="GO" id="GO:0005737">
    <property type="term" value="C:cytoplasm"/>
    <property type="evidence" value="ECO:0007669"/>
    <property type="project" value="UniProtKB-SubCell"/>
</dbReference>
<dbReference type="Gene3D" id="2.30.30.40">
    <property type="entry name" value="SH3 Domains"/>
    <property type="match status" value="2"/>
</dbReference>
<keyword evidence="2 4" id="KW-0728">SH3 domain</keyword>
<dbReference type="SUPFAM" id="SSF51045">
    <property type="entry name" value="WW domain"/>
    <property type="match status" value="1"/>
</dbReference>
<dbReference type="GO" id="GO:0097320">
    <property type="term" value="P:plasma membrane tubulation"/>
    <property type="evidence" value="ECO:0007669"/>
    <property type="project" value="TreeGrafter"/>
</dbReference>
<evidence type="ECO:0000256" key="3">
    <source>
        <dbReference type="ARBA" id="ARBA00022490"/>
    </source>
</evidence>
<dbReference type="SMART" id="SM00326">
    <property type="entry name" value="SH3"/>
    <property type="match status" value="2"/>
</dbReference>
<dbReference type="GO" id="GO:0015629">
    <property type="term" value="C:actin cytoskeleton"/>
    <property type="evidence" value="ECO:0007669"/>
    <property type="project" value="TreeGrafter"/>
</dbReference>
<keyword evidence="9" id="KW-1185">Reference proteome</keyword>
<dbReference type="Pfam" id="PF00018">
    <property type="entry name" value="SH3_1"/>
    <property type="match status" value="2"/>
</dbReference>
<keyword evidence="3" id="KW-0963">Cytoplasm</keyword>
<dbReference type="PROSITE" id="PS01159">
    <property type="entry name" value="WW_DOMAIN_1"/>
    <property type="match status" value="1"/>
</dbReference>
<evidence type="ECO:0000256" key="2">
    <source>
        <dbReference type="ARBA" id="ARBA00022443"/>
    </source>
</evidence>
<dbReference type="SMART" id="SM00456">
    <property type="entry name" value="WW"/>
    <property type="match status" value="1"/>
</dbReference>
<dbReference type="PROSITE" id="PS50020">
    <property type="entry name" value="WW_DOMAIN_2"/>
    <property type="match status" value="1"/>
</dbReference>
<dbReference type="InterPro" id="IPR036028">
    <property type="entry name" value="SH3-like_dom_sf"/>
</dbReference>
<dbReference type="InterPro" id="IPR001202">
    <property type="entry name" value="WW_dom"/>
</dbReference>
<comment type="subcellular location">
    <subcellularLocation>
        <location evidence="1">Cytoplasm</location>
    </subcellularLocation>
</comment>
<evidence type="ECO:0000313" key="9">
    <source>
        <dbReference type="Proteomes" id="UP001230188"/>
    </source>
</evidence>
<dbReference type="InterPro" id="IPR001452">
    <property type="entry name" value="SH3_domain"/>
</dbReference>
<evidence type="ECO:0000313" key="8">
    <source>
        <dbReference type="EMBL" id="KAJ8614280.1"/>
    </source>
</evidence>
<evidence type="ECO:0000259" key="6">
    <source>
        <dbReference type="PROSITE" id="PS50002"/>
    </source>
</evidence>
<dbReference type="AlphaFoldDB" id="A0AAD7XS34"/>
<feature type="domain" description="WW" evidence="7">
    <location>
        <begin position="120"/>
        <end position="154"/>
    </location>
</feature>
<feature type="coiled-coil region" evidence="5">
    <location>
        <begin position="353"/>
        <end position="391"/>
    </location>
</feature>
<dbReference type="Gene3D" id="2.20.70.10">
    <property type="match status" value="1"/>
</dbReference>
<proteinExistence type="predicted"/>
<comment type="caution">
    <text evidence="8">The sequence shown here is derived from an EMBL/GenBank/DDBJ whole genome shotgun (WGS) entry which is preliminary data.</text>
</comment>
<evidence type="ECO:0000256" key="1">
    <source>
        <dbReference type="ARBA" id="ARBA00004496"/>
    </source>
</evidence>
<name>A0AAD7XS34_9STRA</name>
<dbReference type="SUPFAM" id="SSF50044">
    <property type="entry name" value="SH3-domain"/>
    <property type="match status" value="2"/>
</dbReference>
<keyword evidence="5" id="KW-0175">Coiled coil</keyword>
<dbReference type="EMBL" id="JAQMWT010000009">
    <property type="protein sequence ID" value="KAJ8614280.1"/>
    <property type="molecule type" value="Genomic_DNA"/>
</dbReference>
<dbReference type="GO" id="GO:0051666">
    <property type="term" value="P:actin cortical patch localization"/>
    <property type="evidence" value="ECO:0007669"/>
    <property type="project" value="InterPro"/>
</dbReference>
<dbReference type="InterPro" id="IPR036020">
    <property type="entry name" value="WW_dom_sf"/>
</dbReference>
<protein>
    <recommendedName>
        <fullName evidence="10">WW domain-containing protein</fullName>
    </recommendedName>
</protein>
<dbReference type="InterPro" id="IPR046982">
    <property type="entry name" value="BIN3/RVS161-like"/>
</dbReference>
<dbReference type="GO" id="GO:0006897">
    <property type="term" value="P:endocytosis"/>
    <property type="evidence" value="ECO:0007669"/>
    <property type="project" value="InterPro"/>
</dbReference>
<reference evidence="8" key="1">
    <citation type="submission" date="2023-01" db="EMBL/GenBank/DDBJ databases">
        <title>Metagenome sequencing of chrysophaentin producing Chrysophaeum taylorii.</title>
        <authorList>
            <person name="Davison J."/>
            <person name="Bewley C."/>
        </authorList>
    </citation>
    <scope>NUCLEOTIDE SEQUENCE</scope>
    <source>
        <strain evidence="8">NIES-1699</strain>
    </source>
</reference>
<sequence length="744" mass="84801">MPQRVVEALYSHRARHPGKLSFEKGDLIAIVDDKSDLTWWTGECNGHVGVFARYFVEEPRHFGIALFDCVADEEDELEFRKGDRIVILDTHSDHDDWWTGEVDGTVGTFPSNYARVVDDSELPEGWEQCHDEASGHAYYHHKASGVSQWHPPHAAKEEEDLLIVEEEEVVMHHELENRASHEAKRTSVVRLGGGKKRRDPVQSFDEDEDLKAEVEALRLSLREREAEERDRRVDLDAEMASYKKEIEQFVRSKYRAEIDELLKSQAEVDKLRDALENRTSDEDRRFEEAIFEARADELRTHRREIEALRRALDKRAVEGDTLRRDLDLTLGKFRDELEAVKRLIDSEVDAPAADEEDDEIARYKKEVETLKRELQESRKSQNYQIDHLRRQLHEQNRAWPAGSFDFDDDDDDGWQRRMGAQCAQWRVIARDEYDELWRGGVVFSSSEIPEKTTPYKSASFRRKRAAVEALRTKKKTIPEPPKPDALRTIAARKQYRVVARMHDKLLCLAWDAWLLRVAVLRYAQDVLLLPIRARNVPDDETAELATTWVLNLSKSAFLDRINHLRAVLACATPVVGAARYFCVDPPPHPRVVVTTRDHRVQYHPLPSSCVLADALNVPAQTLAKLLAKDNSLPEGIPGVDVVSEIDPLDNPELCSGGGLAVDHRATWWRVRPAAVVEEEEEEEESSLITSCNVCTQLAVLLDLDESCTVQCGIVTVKCLDDGNTHNVHVASTGGLVDTTTRPPP</sequence>
<organism evidence="8 9">
    <name type="scientific">Chrysophaeum taylorii</name>
    <dbReference type="NCBI Taxonomy" id="2483200"/>
    <lineage>
        <taxon>Eukaryota</taxon>
        <taxon>Sar</taxon>
        <taxon>Stramenopiles</taxon>
        <taxon>Ochrophyta</taxon>
        <taxon>Pelagophyceae</taxon>
        <taxon>Pelagomonadales</taxon>
        <taxon>Pelagomonadaceae</taxon>
        <taxon>Chrysophaeum</taxon>
    </lineage>
</organism>
<dbReference type="CDD" id="cd00201">
    <property type="entry name" value="WW"/>
    <property type="match status" value="1"/>
</dbReference>
<evidence type="ECO:0000256" key="4">
    <source>
        <dbReference type="PROSITE-ProRule" id="PRU00192"/>
    </source>
</evidence>
<dbReference type="GO" id="GO:0008289">
    <property type="term" value="F:lipid binding"/>
    <property type="evidence" value="ECO:0007669"/>
    <property type="project" value="TreeGrafter"/>
</dbReference>
<gene>
    <name evidence="8" type="ORF">CTAYLR_001157</name>
</gene>
<dbReference type="PRINTS" id="PR00452">
    <property type="entry name" value="SH3DOMAIN"/>
</dbReference>
<dbReference type="PANTHER" id="PTHR47174:SF3">
    <property type="entry name" value="BRIDGING INTEGRATOR 3"/>
    <property type="match status" value="1"/>
</dbReference>
<dbReference type="PROSITE" id="PS50002">
    <property type="entry name" value="SH3"/>
    <property type="match status" value="1"/>
</dbReference>